<dbReference type="GeneID" id="86910686"/>
<gene>
    <name evidence="2" type="ORF">ECLFYP2_01489</name>
</gene>
<sequence length="476" mass="55734">MYFRSLELSYGNSVKTFLFSENVNLVVSKENSVGKSTLLRLLFYSMGYSIPGTKGIKFKNVKTKLTIETNKGLIILERDDKFIDFKQNGNTHLFFLPNDSESLHSFIFETDNEKVLSNILGAIYLDQEKGWTLLNRGIVIGKQYFNLKDLISGLAERESRTLELELESVVSEQKKYKTMKNLYDYKTTLLDIKDSDFSSDYIDELERDLNILLMDKNILKKQIKDIEVSYKDNISFVEYIENMRLYIENNGEKIQVTKENLVDFEDNQELLNTRKKILEFKKRKLEAKIIEVQDKIAKESSLISLQSEIQKFDSQVANLIINPISLDKIIKQLKQREKELKKMIFDKITINNSIIDNVYLSIQRYAKELDIYQYMDDNRDYIFTDDLKGFSGAVYHKMVFSFKMAYIIELQKYLGYKLPIVLDSPSGREVDQKNISDIMKILSRDFKDNQIIIASIYDDYGFEKTNRIELDKGIFI</sequence>
<dbReference type="EMBL" id="CACRTX010000003">
    <property type="protein sequence ID" value="VYT73646.1"/>
    <property type="molecule type" value="Genomic_DNA"/>
</dbReference>
<evidence type="ECO:0008006" key="3">
    <source>
        <dbReference type="Google" id="ProtNLM"/>
    </source>
</evidence>
<organism evidence="2">
    <name type="scientific">Enterococcus casseliflavus</name>
    <name type="common">Enterococcus flavescens</name>
    <dbReference type="NCBI Taxonomy" id="37734"/>
    <lineage>
        <taxon>Bacteria</taxon>
        <taxon>Bacillati</taxon>
        <taxon>Bacillota</taxon>
        <taxon>Bacilli</taxon>
        <taxon>Lactobacillales</taxon>
        <taxon>Enterococcaceae</taxon>
        <taxon>Enterococcus</taxon>
    </lineage>
</organism>
<proteinExistence type="predicted"/>
<reference evidence="2" key="1">
    <citation type="submission" date="2019-11" db="EMBL/GenBank/DDBJ databases">
        <authorList>
            <person name="Feng L."/>
        </authorList>
    </citation>
    <scope>NUCLEOTIDE SEQUENCE</scope>
    <source>
        <strain evidence="2">ECasseliflavusLFYP2</strain>
    </source>
</reference>
<protein>
    <recommendedName>
        <fullName evidence="3">Rad50/SbcC-type AAA domain-containing protein</fullName>
    </recommendedName>
</protein>
<evidence type="ECO:0000313" key="2">
    <source>
        <dbReference type="EMBL" id="VYT73646.1"/>
    </source>
</evidence>
<keyword evidence="1" id="KW-0175">Coiled coil</keyword>
<name>A0A6N2Z6J1_ENTCA</name>
<dbReference type="AlphaFoldDB" id="A0A6N2Z6J1"/>
<feature type="coiled-coil region" evidence="1">
    <location>
        <begin position="275"/>
        <end position="302"/>
    </location>
</feature>
<dbReference type="RefSeq" id="WP_302009414.1">
    <property type="nucleotide sequence ID" value="NZ_CACRTX010000003.1"/>
</dbReference>
<evidence type="ECO:0000256" key="1">
    <source>
        <dbReference type="SAM" id="Coils"/>
    </source>
</evidence>
<accession>A0A6N2Z6J1</accession>